<organism evidence="2 3">
    <name type="scientific">Streptomyces beihaiensis</name>
    <dbReference type="NCBI Taxonomy" id="2984495"/>
    <lineage>
        <taxon>Bacteria</taxon>
        <taxon>Bacillati</taxon>
        <taxon>Actinomycetota</taxon>
        <taxon>Actinomycetes</taxon>
        <taxon>Kitasatosporales</taxon>
        <taxon>Streptomycetaceae</taxon>
        <taxon>Streptomyces</taxon>
    </lineage>
</organism>
<dbReference type="Pfam" id="PF13192">
    <property type="entry name" value="Thioredoxin_3"/>
    <property type="match status" value="1"/>
</dbReference>
<gene>
    <name evidence="2" type="ORF">OFY01_26095</name>
</gene>
<comment type="caution">
    <text evidence="2">The sequence shown here is derived from an EMBL/GenBank/DDBJ whole genome shotgun (WGS) entry which is preliminary data.</text>
</comment>
<dbReference type="EMBL" id="JAPHNL010000296">
    <property type="protein sequence ID" value="MCX3063168.1"/>
    <property type="molecule type" value="Genomic_DNA"/>
</dbReference>
<evidence type="ECO:0000259" key="1">
    <source>
        <dbReference type="Pfam" id="PF13192"/>
    </source>
</evidence>
<dbReference type="Proteomes" id="UP001163064">
    <property type="component" value="Unassembled WGS sequence"/>
</dbReference>
<reference evidence="2" key="1">
    <citation type="submission" date="2022-10" db="EMBL/GenBank/DDBJ databases">
        <title>Streptomyces beihaiensis sp. nov., a chitin degrading actinobacterium, isolated from shrimp pond soil.</title>
        <authorList>
            <person name="Xie J."/>
            <person name="Shen N."/>
        </authorList>
    </citation>
    <scope>NUCLEOTIDE SEQUENCE</scope>
    <source>
        <strain evidence="2">GXMU-J5</strain>
    </source>
</reference>
<dbReference type="InterPro" id="IPR012336">
    <property type="entry name" value="Thioredoxin-like_fold"/>
</dbReference>
<dbReference type="RefSeq" id="WP_266603884.1">
    <property type="nucleotide sequence ID" value="NZ_JAPHNL010000296.1"/>
</dbReference>
<proteinExistence type="predicted"/>
<evidence type="ECO:0000313" key="3">
    <source>
        <dbReference type="Proteomes" id="UP001163064"/>
    </source>
</evidence>
<name>A0ABT3U1H0_9ACTN</name>
<dbReference type="Gene3D" id="3.40.30.10">
    <property type="entry name" value="Glutaredoxin"/>
    <property type="match status" value="1"/>
</dbReference>
<evidence type="ECO:0000313" key="2">
    <source>
        <dbReference type="EMBL" id="MCX3063168.1"/>
    </source>
</evidence>
<feature type="domain" description="Thioredoxin-like fold" evidence="1">
    <location>
        <begin position="1"/>
        <end position="59"/>
    </location>
</feature>
<sequence>MRIEVLTVPDCPNGPLLVERITAALAGRDAEVKHVEVPDEATAATYGMAGSPTVLVDGVDPFAVPGARPSLSCRLYRAPDGTAEGAPDEAALRQAVEAAGRRPRRAAS</sequence>
<accession>A0ABT3U1H0</accession>
<keyword evidence="3" id="KW-1185">Reference proteome</keyword>
<protein>
    <submittedName>
        <fullName evidence="2">Thioredoxin family protein</fullName>
    </submittedName>
</protein>